<accession>A0A1M5S804</accession>
<dbReference type="InterPro" id="IPR011856">
    <property type="entry name" value="tRNA_endonuc-like_dom_sf"/>
</dbReference>
<dbReference type="CDD" id="cd22362">
    <property type="entry name" value="TnsA_endonuclease-like"/>
    <property type="match status" value="1"/>
</dbReference>
<dbReference type="GO" id="GO:0004519">
    <property type="term" value="F:endonuclease activity"/>
    <property type="evidence" value="ECO:0007669"/>
    <property type="project" value="UniProtKB-KW"/>
</dbReference>
<keyword evidence="3" id="KW-0378">Hydrolase</keyword>
<dbReference type="EMBL" id="FQXE01000003">
    <property type="protein sequence ID" value="SHH34626.1"/>
    <property type="molecule type" value="Genomic_DNA"/>
</dbReference>
<dbReference type="Pfam" id="PF08722">
    <property type="entry name" value="Tn7_TnsA-like_N"/>
    <property type="match status" value="1"/>
</dbReference>
<dbReference type="RefSeq" id="WP_073101673.1">
    <property type="nucleotide sequence ID" value="NZ_FQXE01000002.1"/>
</dbReference>
<evidence type="ECO:0000259" key="1">
    <source>
        <dbReference type="Pfam" id="PF08722"/>
    </source>
</evidence>
<feature type="domain" description="TnsA endonuclease N-terminal" evidence="1">
    <location>
        <begin position="76"/>
        <end position="167"/>
    </location>
</feature>
<gene>
    <name evidence="2" type="ORF">SAMN04488135_1027</name>
    <name evidence="3" type="ORF">SAMN04488135_1037</name>
</gene>
<keyword evidence="3" id="KW-0255">Endonuclease</keyword>
<name>A0A1M5S804_9BURK</name>
<keyword evidence="3" id="KW-0540">Nuclease</keyword>
<dbReference type="Proteomes" id="UP000184226">
    <property type="component" value="Unassembled WGS sequence"/>
</dbReference>
<dbReference type="SUPFAM" id="SSF52980">
    <property type="entry name" value="Restriction endonuclease-like"/>
    <property type="match status" value="1"/>
</dbReference>
<evidence type="ECO:0000313" key="2">
    <source>
        <dbReference type="EMBL" id="SHH03358.1"/>
    </source>
</evidence>
<dbReference type="AlphaFoldDB" id="A0A1M5S804"/>
<reference evidence="3 4" key="1">
    <citation type="submission" date="2016-11" db="EMBL/GenBank/DDBJ databases">
        <authorList>
            <person name="Jaros S."/>
            <person name="Januszkiewicz K."/>
            <person name="Wedrychowicz H."/>
        </authorList>
    </citation>
    <scope>NUCLEOTIDE SEQUENCE [LARGE SCALE GENOMIC DNA]</scope>
    <source>
        <strain evidence="3 4">CGMCC 1.10190</strain>
    </source>
</reference>
<evidence type="ECO:0000313" key="3">
    <source>
        <dbReference type="EMBL" id="SHH34626.1"/>
    </source>
</evidence>
<dbReference type="STRING" id="658167.SAMN04488135_1027"/>
<dbReference type="InterPro" id="IPR011335">
    <property type="entry name" value="Restrct_endonuc-II-like"/>
</dbReference>
<dbReference type="GO" id="GO:0003676">
    <property type="term" value="F:nucleic acid binding"/>
    <property type="evidence" value="ECO:0007669"/>
    <property type="project" value="InterPro"/>
</dbReference>
<evidence type="ECO:0000313" key="4">
    <source>
        <dbReference type="Proteomes" id="UP000184226"/>
    </source>
</evidence>
<sequence>MEWDTDVSLYMPHFRNRLRRGQGLGVHAAYKPWLRVRDVPSRGTSSIVRGIRTSRSVHLLSKIETTYFFLLERRRTTQDCREQFPILEITRTLELCEELGVRHPHKGFYPEPFTIDFMVTELIDGKPYFRAASIKTPNDATNPSVLNRLAVEHRWCAEHNIPWTLVDTSAFDDTLLKNLRFMRAWFLHRHIPDYPQAIRFAACFLDIYRRNTLLDEIVHDVCQRLHLPINSGHDTFRFCAWSGLIPISLSHGLALNLPLVLRNVQNTH</sequence>
<dbReference type="InterPro" id="IPR014833">
    <property type="entry name" value="TnsA_N"/>
</dbReference>
<proteinExistence type="predicted"/>
<keyword evidence="4" id="KW-1185">Reference proteome</keyword>
<dbReference type="EMBL" id="FQXE01000002">
    <property type="protein sequence ID" value="SHH03358.1"/>
    <property type="molecule type" value="Genomic_DNA"/>
</dbReference>
<dbReference type="Gene3D" id="3.40.1350.10">
    <property type="match status" value="1"/>
</dbReference>
<organism evidence="3 4">
    <name type="scientific">Pollutimonas bauzanensis</name>
    <dbReference type="NCBI Taxonomy" id="658167"/>
    <lineage>
        <taxon>Bacteria</taxon>
        <taxon>Pseudomonadati</taxon>
        <taxon>Pseudomonadota</taxon>
        <taxon>Betaproteobacteria</taxon>
        <taxon>Burkholderiales</taxon>
        <taxon>Alcaligenaceae</taxon>
        <taxon>Pollutimonas</taxon>
    </lineage>
</organism>
<protein>
    <submittedName>
        <fullName evidence="3">TnsA endonuclease N terminal</fullName>
    </submittedName>
</protein>
<dbReference type="OrthoDB" id="5291587at2"/>